<organism evidence="2 3">
    <name type="scientific">Porites lobata</name>
    <dbReference type="NCBI Taxonomy" id="104759"/>
    <lineage>
        <taxon>Eukaryota</taxon>
        <taxon>Metazoa</taxon>
        <taxon>Cnidaria</taxon>
        <taxon>Anthozoa</taxon>
        <taxon>Hexacorallia</taxon>
        <taxon>Scleractinia</taxon>
        <taxon>Fungiina</taxon>
        <taxon>Poritidae</taxon>
        <taxon>Porites</taxon>
    </lineage>
</organism>
<feature type="region of interest" description="Disordered" evidence="1">
    <location>
        <begin position="21"/>
        <end position="49"/>
    </location>
</feature>
<evidence type="ECO:0000256" key="1">
    <source>
        <dbReference type="SAM" id="MobiDB-lite"/>
    </source>
</evidence>
<dbReference type="EMBL" id="CALNXK010000005">
    <property type="protein sequence ID" value="CAH3037384.1"/>
    <property type="molecule type" value="Genomic_DNA"/>
</dbReference>
<evidence type="ECO:0000313" key="2">
    <source>
        <dbReference type="EMBL" id="CAH3037384.1"/>
    </source>
</evidence>
<reference evidence="2 3" key="1">
    <citation type="submission" date="2022-05" db="EMBL/GenBank/DDBJ databases">
        <authorList>
            <consortium name="Genoscope - CEA"/>
            <person name="William W."/>
        </authorList>
    </citation>
    <scope>NUCLEOTIDE SEQUENCE [LARGE SCALE GENOMIC DNA]</scope>
</reference>
<protein>
    <submittedName>
        <fullName evidence="2">Uncharacterized protein</fullName>
    </submittedName>
</protein>
<proteinExistence type="predicted"/>
<evidence type="ECO:0000313" key="3">
    <source>
        <dbReference type="Proteomes" id="UP001159405"/>
    </source>
</evidence>
<dbReference type="Proteomes" id="UP001159405">
    <property type="component" value="Unassembled WGS sequence"/>
</dbReference>
<accession>A0ABN8MWJ9</accession>
<sequence>MREVLRKQEVSLSPDTIVEQELLQVPNTTNTERKSPIKDSASTNQDPAENYCVSANPLLTSEYKFKDEMREQSKLAESWVLEKGFPARADLNFGKSQKSHDAKSDDYGGCSIKRIPLSSRYVCVMRAL</sequence>
<keyword evidence="3" id="KW-1185">Reference proteome</keyword>
<name>A0ABN8MWJ9_9CNID</name>
<comment type="caution">
    <text evidence="2">The sequence shown here is derived from an EMBL/GenBank/DDBJ whole genome shotgun (WGS) entry which is preliminary data.</text>
</comment>
<gene>
    <name evidence="2" type="ORF">PLOB_00035564</name>
</gene>